<dbReference type="GO" id="GO:0043164">
    <property type="term" value="P:Gram-negative-bacterium-type cell wall biogenesis"/>
    <property type="evidence" value="ECO:0007669"/>
    <property type="project" value="TreeGrafter"/>
</dbReference>
<dbReference type="EMBL" id="MZGT01000086">
    <property type="protein sequence ID" value="OPJ57741.1"/>
    <property type="molecule type" value="Genomic_DNA"/>
</dbReference>
<evidence type="ECO:0000259" key="1">
    <source>
        <dbReference type="Pfam" id="PF02698"/>
    </source>
</evidence>
<dbReference type="PANTHER" id="PTHR30336">
    <property type="entry name" value="INNER MEMBRANE PROTEIN, PROBABLE PERMEASE"/>
    <property type="match status" value="1"/>
</dbReference>
<reference evidence="2 3" key="1">
    <citation type="submission" date="2017-03" db="EMBL/GenBank/DDBJ databases">
        <title>Genome sequence of Clostridium chromiireducens DSM 23318.</title>
        <authorList>
            <person name="Poehlein A."/>
            <person name="Daniel R."/>
        </authorList>
    </citation>
    <scope>NUCLEOTIDE SEQUENCE [LARGE SCALE GENOMIC DNA]</scope>
    <source>
        <strain evidence="2 3">DSM 23318</strain>
    </source>
</reference>
<dbReference type="InterPro" id="IPR014729">
    <property type="entry name" value="Rossmann-like_a/b/a_fold"/>
</dbReference>
<dbReference type="Gene3D" id="3.40.50.620">
    <property type="entry name" value="HUPs"/>
    <property type="match status" value="1"/>
</dbReference>
<proteinExistence type="predicted"/>
<name>A0A1V4ICN9_9CLOT</name>
<feature type="domain" description="DUF218" evidence="1">
    <location>
        <begin position="26"/>
        <end position="162"/>
    </location>
</feature>
<dbReference type="Proteomes" id="UP000191056">
    <property type="component" value="Unassembled WGS sequence"/>
</dbReference>
<dbReference type="InterPro" id="IPR003848">
    <property type="entry name" value="DUF218"/>
</dbReference>
<dbReference type="RefSeq" id="WP_079441883.1">
    <property type="nucleotide sequence ID" value="NZ_MZGT01000086.1"/>
</dbReference>
<evidence type="ECO:0000313" key="2">
    <source>
        <dbReference type="EMBL" id="OPJ57741.1"/>
    </source>
</evidence>
<sequence length="204" mass="23404">MGIKGMEFIKEITSYIFIEDKPEKADIIFVPGGSWPEPAENAAKIWLDGYAPYILPSGKHSMSKGYFPGTMTKKDKYRGNYNTEWEFMKDVVISYGVNETAILKEDDAVWTRENAFKSREVTDKHNLVIKKAIICCKSFHAKRCLMFYSFAYPEAEFIVCPVDIEDINKDNWFKTESGIEHVMGELSRCGGQLKKAIPIWLENC</sequence>
<dbReference type="STRING" id="225345.CLCHR_42480"/>
<comment type="caution">
    <text evidence="2">The sequence shown here is derived from an EMBL/GenBank/DDBJ whole genome shotgun (WGS) entry which is preliminary data.</text>
</comment>
<dbReference type="GO" id="GO:0000270">
    <property type="term" value="P:peptidoglycan metabolic process"/>
    <property type="evidence" value="ECO:0007669"/>
    <property type="project" value="TreeGrafter"/>
</dbReference>
<gene>
    <name evidence="2" type="ORF">CLCHR_42480</name>
</gene>
<organism evidence="2 3">
    <name type="scientific">Clostridium chromiireducens</name>
    <dbReference type="NCBI Taxonomy" id="225345"/>
    <lineage>
        <taxon>Bacteria</taxon>
        <taxon>Bacillati</taxon>
        <taxon>Bacillota</taxon>
        <taxon>Clostridia</taxon>
        <taxon>Eubacteriales</taxon>
        <taxon>Clostridiaceae</taxon>
        <taxon>Clostridium</taxon>
    </lineage>
</organism>
<dbReference type="GO" id="GO:0005886">
    <property type="term" value="C:plasma membrane"/>
    <property type="evidence" value="ECO:0007669"/>
    <property type="project" value="TreeGrafter"/>
</dbReference>
<dbReference type="CDD" id="cd06259">
    <property type="entry name" value="YdcF-like"/>
    <property type="match status" value="1"/>
</dbReference>
<dbReference type="PANTHER" id="PTHR30336:SF4">
    <property type="entry name" value="ENVELOPE BIOGENESIS FACTOR ELYC"/>
    <property type="match status" value="1"/>
</dbReference>
<dbReference type="Pfam" id="PF02698">
    <property type="entry name" value="DUF218"/>
    <property type="match status" value="1"/>
</dbReference>
<dbReference type="InterPro" id="IPR051599">
    <property type="entry name" value="Cell_Envelope_Assoc"/>
</dbReference>
<dbReference type="OrthoDB" id="9782395at2"/>
<protein>
    <recommendedName>
        <fullName evidence="1">DUF218 domain-containing protein</fullName>
    </recommendedName>
</protein>
<evidence type="ECO:0000313" key="3">
    <source>
        <dbReference type="Proteomes" id="UP000191056"/>
    </source>
</evidence>
<dbReference type="AlphaFoldDB" id="A0A1V4ICN9"/>
<accession>A0A1V4ICN9</accession>
<keyword evidence="3" id="KW-1185">Reference proteome</keyword>